<dbReference type="Pfam" id="PF07298">
    <property type="entry name" value="NnrU"/>
    <property type="match status" value="1"/>
</dbReference>
<comment type="subcellular location">
    <subcellularLocation>
        <location evidence="1">Membrane</location>
        <topology evidence="1">Multi-pass membrane protein</topology>
    </subcellularLocation>
</comment>
<reference evidence="7" key="1">
    <citation type="submission" date="2022-03" db="EMBL/GenBank/DDBJ databases">
        <title>The complete genome sequence of a Methyloterrigena soli.</title>
        <authorList>
            <person name="Zi Z."/>
        </authorList>
    </citation>
    <scope>NUCLEOTIDE SEQUENCE</scope>
    <source>
        <strain evidence="7">M48</strain>
    </source>
</reference>
<keyword evidence="4 5" id="KW-0472">Membrane</keyword>
<dbReference type="GO" id="GO:0016020">
    <property type="term" value="C:membrane"/>
    <property type="evidence" value="ECO:0007669"/>
    <property type="project" value="UniProtKB-SubCell"/>
</dbReference>
<keyword evidence="3 5" id="KW-1133">Transmembrane helix</keyword>
<name>A0AA41QKG5_9HYPH</name>
<evidence type="ECO:0000259" key="6">
    <source>
        <dbReference type="Pfam" id="PF07298"/>
    </source>
</evidence>
<feature type="domain" description="NnrU" evidence="6">
    <location>
        <begin position="3"/>
        <end position="186"/>
    </location>
</feature>
<dbReference type="RefSeq" id="WP_035028840.1">
    <property type="nucleotide sequence ID" value="NZ_JAKETQ010000001.1"/>
</dbReference>
<proteinExistence type="predicted"/>
<evidence type="ECO:0000313" key="7">
    <source>
        <dbReference type="EMBL" id="MCI0126570.1"/>
    </source>
</evidence>
<evidence type="ECO:0000256" key="4">
    <source>
        <dbReference type="ARBA" id="ARBA00023136"/>
    </source>
</evidence>
<comment type="caution">
    <text evidence="7">The sequence shown here is derived from an EMBL/GenBank/DDBJ whole genome shotgun (WGS) entry which is preliminary data.</text>
</comment>
<feature type="transmembrane region" description="Helical" evidence="5">
    <location>
        <begin position="126"/>
        <end position="145"/>
    </location>
</feature>
<protein>
    <submittedName>
        <fullName evidence="7">NnrU family protein</fullName>
    </submittedName>
</protein>
<evidence type="ECO:0000313" key="8">
    <source>
        <dbReference type="Proteomes" id="UP001156140"/>
    </source>
</evidence>
<dbReference type="InterPro" id="IPR009915">
    <property type="entry name" value="NnrU_dom"/>
</dbReference>
<feature type="transmembrane region" description="Helical" evidence="5">
    <location>
        <begin position="38"/>
        <end position="58"/>
    </location>
</feature>
<accession>A0AA41QKG5</accession>
<evidence type="ECO:0000256" key="5">
    <source>
        <dbReference type="SAM" id="Phobius"/>
    </source>
</evidence>
<organism evidence="7 8">
    <name type="scientific">Paradevosia shaoguanensis</name>
    <dbReference type="NCBI Taxonomy" id="1335043"/>
    <lineage>
        <taxon>Bacteria</taxon>
        <taxon>Pseudomonadati</taxon>
        <taxon>Pseudomonadota</taxon>
        <taxon>Alphaproteobacteria</taxon>
        <taxon>Hyphomicrobiales</taxon>
        <taxon>Devosiaceae</taxon>
        <taxon>Paradevosia</taxon>
    </lineage>
</organism>
<evidence type="ECO:0000256" key="1">
    <source>
        <dbReference type="ARBA" id="ARBA00004141"/>
    </source>
</evidence>
<keyword evidence="2 5" id="KW-0812">Transmembrane</keyword>
<feature type="transmembrane region" description="Helical" evidence="5">
    <location>
        <begin position="70"/>
        <end position="88"/>
    </location>
</feature>
<keyword evidence="8" id="KW-1185">Reference proteome</keyword>
<sequence length="188" mass="20599">MWILIAGLVVFFGIHCVRLVAPQFRARQLANNAGAWKGIYSLVSFVGLALIVWGWWVFRGEAPQVYDPPSWGRHAAMLLVLLAFILVASANMPAGRIKAWVQHPFLTGIFLWSLGHLLANGDLASVLLFGTFLVYCVVDRIAVALRPEPGPVFVSGRSDLIAIVSGVVLYAIFVFWLHGLLFGVSPLS</sequence>
<evidence type="ECO:0000256" key="2">
    <source>
        <dbReference type="ARBA" id="ARBA00022692"/>
    </source>
</evidence>
<evidence type="ECO:0000256" key="3">
    <source>
        <dbReference type="ARBA" id="ARBA00022989"/>
    </source>
</evidence>
<dbReference type="AlphaFoldDB" id="A0AA41QKG5"/>
<dbReference type="Proteomes" id="UP001156140">
    <property type="component" value="Unassembled WGS sequence"/>
</dbReference>
<feature type="transmembrane region" description="Helical" evidence="5">
    <location>
        <begin position="160"/>
        <end position="184"/>
    </location>
</feature>
<gene>
    <name evidence="7" type="ORF">ML536_06990</name>
</gene>
<dbReference type="EMBL" id="JALAZD010000001">
    <property type="protein sequence ID" value="MCI0126570.1"/>
    <property type="molecule type" value="Genomic_DNA"/>
</dbReference>